<dbReference type="EMBL" id="CP014859">
    <property type="protein sequence ID" value="AOS63615.1"/>
    <property type="molecule type" value="Genomic_DNA"/>
</dbReference>
<dbReference type="InterPro" id="IPR010982">
    <property type="entry name" value="Lambda_DNA-bd_dom_sf"/>
</dbReference>
<dbReference type="PANTHER" id="PTHR46797:SF1">
    <property type="entry name" value="METHYLPHOSPHONATE SYNTHASE"/>
    <property type="match status" value="1"/>
</dbReference>
<dbReference type="GO" id="GO:0005829">
    <property type="term" value="C:cytosol"/>
    <property type="evidence" value="ECO:0007669"/>
    <property type="project" value="TreeGrafter"/>
</dbReference>
<dbReference type="InterPro" id="IPR014710">
    <property type="entry name" value="RmlC-like_jellyroll"/>
</dbReference>
<dbReference type="SUPFAM" id="SSF47413">
    <property type="entry name" value="lambda repressor-like DNA-binding domains"/>
    <property type="match status" value="1"/>
</dbReference>
<dbReference type="Gene3D" id="1.10.260.40">
    <property type="entry name" value="lambda repressor-like DNA-binding domains"/>
    <property type="match status" value="1"/>
</dbReference>
<organism evidence="3 4">
    <name type="scientific">Actinoalloteichus hymeniacidonis</name>
    <dbReference type="NCBI Taxonomy" id="340345"/>
    <lineage>
        <taxon>Bacteria</taxon>
        <taxon>Bacillati</taxon>
        <taxon>Actinomycetota</taxon>
        <taxon>Actinomycetes</taxon>
        <taxon>Pseudonocardiales</taxon>
        <taxon>Pseudonocardiaceae</taxon>
        <taxon>Actinoalloteichus</taxon>
    </lineage>
</organism>
<sequence length="196" mass="21723">MDNDDALAGVLNTIGPRLRSLRRSRGITLAELSESTGISTSTLSRLESGQRRPTLELLLLLARAHRTTLDELAHFAKIEDPRVRPKPRIRNGVTLLPLTGRPAGVHAYKMIFPAGQPAGEPEQLVHEGYEWSYILSGKLRLLLGDHDILLTPGEVVEFDTRLPHWFGNPGPGPCEVLSIFSPQGERLHIRARSDPH</sequence>
<dbReference type="CDD" id="cd00093">
    <property type="entry name" value="HTH_XRE"/>
    <property type="match status" value="1"/>
</dbReference>
<name>A0AAC9MYS4_9PSEU</name>
<evidence type="ECO:0000313" key="4">
    <source>
        <dbReference type="Proteomes" id="UP000095210"/>
    </source>
</evidence>
<dbReference type="PANTHER" id="PTHR46797">
    <property type="entry name" value="HTH-TYPE TRANSCRIPTIONAL REGULATOR"/>
    <property type="match status" value="1"/>
</dbReference>
<dbReference type="InterPro" id="IPR001387">
    <property type="entry name" value="Cro/C1-type_HTH"/>
</dbReference>
<dbReference type="PROSITE" id="PS50943">
    <property type="entry name" value="HTH_CROC1"/>
    <property type="match status" value="1"/>
</dbReference>
<keyword evidence="4" id="KW-1185">Reference proteome</keyword>
<dbReference type="RefSeq" id="WP_069849444.1">
    <property type="nucleotide sequence ID" value="NZ_CP014859.1"/>
</dbReference>
<accession>A0AAC9MYS4</accession>
<protein>
    <submittedName>
        <fullName evidence="3">Transcriptional regulator, XRE family with cupin sensor</fullName>
    </submittedName>
</protein>
<evidence type="ECO:0000256" key="1">
    <source>
        <dbReference type="ARBA" id="ARBA00023125"/>
    </source>
</evidence>
<dbReference type="Gene3D" id="2.60.120.10">
    <property type="entry name" value="Jelly Rolls"/>
    <property type="match status" value="1"/>
</dbReference>
<dbReference type="Pfam" id="PF01381">
    <property type="entry name" value="HTH_3"/>
    <property type="match status" value="1"/>
</dbReference>
<gene>
    <name evidence="3" type="ORF">TL08_14005</name>
</gene>
<dbReference type="SMART" id="SM00530">
    <property type="entry name" value="HTH_XRE"/>
    <property type="match status" value="1"/>
</dbReference>
<dbReference type="Proteomes" id="UP000095210">
    <property type="component" value="Chromosome"/>
</dbReference>
<dbReference type="InterPro" id="IPR050807">
    <property type="entry name" value="TransReg_Diox_bact_type"/>
</dbReference>
<dbReference type="Pfam" id="PF07883">
    <property type="entry name" value="Cupin_2"/>
    <property type="match status" value="1"/>
</dbReference>
<dbReference type="InterPro" id="IPR013096">
    <property type="entry name" value="Cupin_2"/>
</dbReference>
<dbReference type="InterPro" id="IPR011051">
    <property type="entry name" value="RmlC_Cupin_sf"/>
</dbReference>
<dbReference type="SUPFAM" id="SSF51182">
    <property type="entry name" value="RmlC-like cupins"/>
    <property type="match status" value="1"/>
</dbReference>
<evidence type="ECO:0000259" key="2">
    <source>
        <dbReference type="PROSITE" id="PS50943"/>
    </source>
</evidence>
<proteinExistence type="predicted"/>
<feature type="domain" description="HTH cro/C1-type" evidence="2">
    <location>
        <begin position="18"/>
        <end position="72"/>
    </location>
</feature>
<keyword evidence="1" id="KW-0238">DNA-binding</keyword>
<dbReference type="KEGG" id="ahm:TL08_14005"/>
<dbReference type="AlphaFoldDB" id="A0AAC9MYS4"/>
<dbReference type="GO" id="GO:0003677">
    <property type="term" value="F:DNA binding"/>
    <property type="evidence" value="ECO:0007669"/>
    <property type="project" value="UniProtKB-KW"/>
</dbReference>
<dbReference type="GO" id="GO:0003700">
    <property type="term" value="F:DNA-binding transcription factor activity"/>
    <property type="evidence" value="ECO:0007669"/>
    <property type="project" value="TreeGrafter"/>
</dbReference>
<dbReference type="CDD" id="cd02209">
    <property type="entry name" value="cupin_XRE_C"/>
    <property type="match status" value="1"/>
</dbReference>
<evidence type="ECO:0000313" key="3">
    <source>
        <dbReference type="EMBL" id="AOS63615.1"/>
    </source>
</evidence>
<reference evidence="4" key="1">
    <citation type="submission" date="2016-03" db="EMBL/GenBank/DDBJ databases">
        <title>Complete genome sequence of the type strain Actinoalloteichus hymeniacidonis DSM 45092.</title>
        <authorList>
            <person name="Schaffert L."/>
            <person name="Albersmeier A."/>
            <person name="Winkler A."/>
            <person name="Kalinowski J."/>
            <person name="Zotchev S."/>
            <person name="Ruckert C."/>
        </authorList>
    </citation>
    <scope>NUCLEOTIDE SEQUENCE [LARGE SCALE GENOMIC DNA]</scope>
    <source>
        <strain evidence="4">HPA177(T) (DSM 45092(T))</strain>
    </source>
</reference>